<dbReference type="EMBL" id="BMMS01000032">
    <property type="protein sequence ID" value="GGO97206.1"/>
    <property type="molecule type" value="Genomic_DNA"/>
</dbReference>
<name>A0A917ZWB7_9ACTN</name>
<reference evidence="1" key="2">
    <citation type="submission" date="2020-09" db="EMBL/GenBank/DDBJ databases">
        <authorList>
            <person name="Sun Q."/>
            <person name="Zhou Y."/>
        </authorList>
    </citation>
    <scope>NUCLEOTIDE SEQUENCE</scope>
    <source>
        <strain evidence="1">CGMCC 4.7201</strain>
    </source>
</reference>
<protein>
    <submittedName>
        <fullName evidence="1">Uncharacterized protein</fullName>
    </submittedName>
</protein>
<sequence length="60" mass="6359">MEPGVREIFAPGTNIAKVVEPITGVDGPSRALAPGGDLRAPGRVWLSSPLRRRLLRRAAG</sequence>
<proteinExistence type="predicted"/>
<evidence type="ECO:0000313" key="2">
    <source>
        <dbReference type="Proteomes" id="UP000641932"/>
    </source>
</evidence>
<gene>
    <name evidence="1" type="ORF">GCM10012280_58480</name>
</gene>
<accession>A0A917ZWB7</accession>
<dbReference type="Proteomes" id="UP000641932">
    <property type="component" value="Unassembled WGS sequence"/>
</dbReference>
<evidence type="ECO:0000313" key="1">
    <source>
        <dbReference type="EMBL" id="GGO97206.1"/>
    </source>
</evidence>
<comment type="caution">
    <text evidence="1">The sequence shown here is derived from an EMBL/GenBank/DDBJ whole genome shotgun (WGS) entry which is preliminary data.</text>
</comment>
<keyword evidence="2" id="KW-1185">Reference proteome</keyword>
<reference evidence="1" key="1">
    <citation type="journal article" date="2014" name="Int. J. Syst. Evol. Microbiol.">
        <title>Complete genome sequence of Corynebacterium casei LMG S-19264T (=DSM 44701T), isolated from a smear-ripened cheese.</title>
        <authorList>
            <consortium name="US DOE Joint Genome Institute (JGI-PGF)"/>
            <person name="Walter F."/>
            <person name="Albersmeier A."/>
            <person name="Kalinowski J."/>
            <person name="Ruckert C."/>
        </authorList>
    </citation>
    <scope>NUCLEOTIDE SEQUENCE</scope>
    <source>
        <strain evidence="1">CGMCC 4.7201</strain>
    </source>
</reference>
<dbReference type="AlphaFoldDB" id="A0A917ZWB7"/>
<organism evidence="1 2">
    <name type="scientific">Wenjunlia tyrosinilytica</name>
    <dbReference type="NCBI Taxonomy" id="1544741"/>
    <lineage>
        <taxon>Bacteria</taxon>
        <taxon>Bacillati</taxon>
        <taxon>Actinomycetota</taxon>
        <taxon>Actinomycetes</taxon>
        <taxon>Kitasatosporales</taxon>
        <taxon>Streptomycetaceae</taxon>
        <taxon>Wenjunlia</taxon>
    </lineage>
</organism>